<feature type="chain" id="PRO_5040800010" description="Secreted protein" evidence="1">
    <location>
        <begin position="25"/>
        <end position="95"/>
    </location>
</feature>
<protein>
    <recommendedName>
        <fullName evidence="4">Secreted protein</fullName>
    </recommendedName>
</protein>
<dbReference type="AlphaFoldDB" id="A0A9X6NGC9"/>
<evidence type="ECO:0000313" key="3">
    <source>
        <dbReference type="Proteomes" id="UP000192578"/>
    </source>
</evidence>
<keyword evidence="3" id="KW-1185">Reference proteome</keyword>
<evidence type="ECO:0000256" key="1">
    <source>
        <dbReference type="SAM" id="SignalP"/>
    </source>
</evidence>
<proteinExistence type="predicted"/>
<dbReference type="Proteomes" id="UP000192578">
    <property type="component" value="Unassembled WGS sequence"/>
</dbReference>
<evidence type="ECO:0000313" key="2">
    <source>
        <dbReference type="EMBL" id="OWA53745.1"/>
    </source>
</evidence>
<feature type="signal peptide" evidence="1">
    <location>
        <begin position="1"/>
        <end position="24"/>
    </location>
</feature>
<evidence type="ECO:0008006" key="4">
    <source>
        <dbReference type="Google" id="ProtNLM"/>
    </source>
</evidence>
<name>A0A9X6NGC9_HYPEX</name>
<comment type="caution">
    <text evidence="2">The sequence shown here is derived from an EMBL/GenBank/DDBJ whole genome shotgun (WGS) entry which is preliminary data.</text>
</comment>
<keyword evidence="1" id="KW-0732">Signal</keyword>
<accession>A0A9X6NGC9</accession>
<reference evidence="3" key="1">
    <citation type="submission" date="2017-01" db="EMBL/GenBank/DDBJ databases">
        <title>Comparative genomics of anhydrobiosis in the tardigrade Hypsibius dujardini.</title>
        <authorList>
            <person name="Yoshida Y."/>
            <person name="Koutsovoulos G."/>
            <person name="Laetsch D."/>
            <person name="Stevens L."/>
            <person name="Kumar S."/>
            <person name="Horikawa D."/>
            <person name="Ishino K."/>
            <person name="Komine S."/>
            <person name="Tomita M."/>
            <person name="Blaxter M."/>
            <person name="Arakawa K."/>
        </authorList>
    </citation>
    <scope>NUCLEOTIDE SEQUENCE [LARGE SCALE GENOMIC DNA]</scope>
    <source>
        <strain evidence="3">Z151</strain>
    </source>
</reference>
<dbReference type="EMBL" id="MTYJ01000343">
    <property type="protein sequence ID" value="OWA53745.1"/>
    <property type="molecule type" value="Genomic_DNA"/>
</dbReference>
<organism evidence="2 3">
    <name type="scientific">Hypsibius exemplaris</name>
    <name type="common">Freshwater tardigrade</name>
    <dbReference type="NCBI Taxonomy" id="2072580"/>
    <lineage>
        <taxon>Eukaryota</taxon>
        <taxon>Metazoa</taxon>
        <taxon>Ecdysozoa</taxon>
        <taxon>Tardigrada</taxon>
        <taxon>Eutardigrada</taxon>
        <taxon>Parachela</taxon>
        <taxon>Hypsibioidea</taxon>
        <taxon>Hypsibiidae</taxon>
        <taxon>Hypsibius</taxon>
    </lineage>
</organism>
<sequence length="95" mass="10316">MYRYSKMFCVLAIFLLCAFVEINALPNKALQGNPSLHAVNQGQRLNPLLGKKQLNPHQNRLAARIASVTGTATPGTITKTTLAGAAKLPTQKPFR</sequence>
<gene>
    <name evidence="2" type="ORF">BV898_18167</name>
</gene>